<dbReference type="SUPFAM" id="SSF50249">
    <property type="entry name" value="Nucleic acid-binding proteins"/>
    <property type="match status" value="1"/>
</dbReference>
<comment type="caution">
    <text evidence="4">The sequence shown here is derived from an EMBL/GenBank/DDBJ whole genome shotgun (WGS) entry which is preliminary data.</text>
</comment>
<dbReference type="InterPro" id="IPR050181">
    <property type="entry name" value="Cold_shock_domain"/>
</dbReference>
<dbReference type="InterPro" id="IPR012340">
    <property type="entry name" value="NA-bd_OB-fold"/>
</dbReference>
<dbReference type="InterPro" id="IPR011129">
    <property type="entry name" value="CSD"/>
</dbReference>
<protein>
    <submittedName>
        <fullName evidence="4">Cold shock domain-containing protein</fullName>
    </submittedName>
</protein>
<dbReference type="GO" id="GO:0005829">
    <property type="term" value="C:cytosol"/>
    <property type="evidence" value="ECO:0007669"/>
    <property type="project" value="UniProtKB-ARBA"/>
</dbReference>
<dbReference type="PROSITE" id="PS51857">
    <property type="entry name" value="CSD_2"/>
    <property type="match status" value="1"/>
</dbReference>
<accession>A0A3D8LE09</accession>
<keyword evidence="5" id="KW-1185">Reference proteome</keyword>
<evidence type="ECO:0000259" key="3">
    <source>
        <dbReference type="PROSITE" id="PS51857"/>
    </source>
</evidence>
<gene>
    <name evidence="4" type="ORF">DXT99_08845</name>
</gene>
<dbReference type="AlphaFoldDB" id="A0A3D8LE09"/>
<dbReference type="Proteomes" id="UP000256708">
    <property type="component" value="Unassembled WGS sequence"/>
</dbReference>
<dbReference type="PIRSF" id="PIRSF002599">
    <property type="entry name" value="Cold_shock_A"/>
    <property type="match status" value="1"/>
</dbReference>
<name>A0A3D8LE09_9BACT</name>
<dbReference type="OrthoDB" id="1493235at2"/>
<dbReference type="InterPro" id="IPR002059">
    <property type="entry name" value="CSP_DNA-bd"/>
</dbReference>
<proteinExistence type="predicted"/>
<dbReference type="EMBL" id="QRGR01000008">
    <property type="protein sequence ID" value="RDV15583.1"/>
    <property type="molecule type" value="Genomic_DNA"/>
</dbReference>
<evidence type="ECO:0000256" key="2">
    <source>
        <dbReference type="ARBA" id="ARBA00022490"/>
    </source>
</evidence>
<dbReference type="SMART" id="SM00357">
    <property type="entry name" value="CSP"/>
    <property type="match status" value="1"/>
</dbReference>
<dbReference type="GO" id="GO:0003676">
    <property type="term" value="F:nucleic acid binding"/>
    <property type="evidence" value="ECO:0007669"/>
    <property type="project" value="InterPro"/>
</dbReference>
<evidence type="ECO:0000256" key="1">
    <source>
        <dbReference type="ARBA" id="ARBA00004496"/>
    </source>
</evidence>
<evidence type="ECO:0000313" key="5">
    <source>
        <dbReference type="Proteomes" id="UP000256708"/>
    </source>
</evidence>
<keyword evidence="2" id="KW-0963">Cytoplasm</keyword>
<dbReference type="CDD" id="cd04458">
    <property type="entry name" value="CSP_CDS"/>
    <property type="match status" value="1"/>
</dbReference>
<comment type="subcellular location">
    <subcellularLocation>
        <location evidence="1">Cytoplasm</location>
    </subcellularLocation>
</comment>
<dbReference type="PANTHER" id="PTHR11544">
    <property type="entry name" value="COLD SHOCK DOMAIN CONTAINING PROTEINS"/>
    <property type="match status" value="1"/>
</dbReference>
<reference evidence="5" key="1">
    <citation type="submission" date="2018-08" db="EMBL/GenBank/DDBJ databases">
        <authorList>
            <person name="Liu Z.-W."/>
            <person name="Du Z.-J."/>
        </authorList>
    </citation>
    <scope>NUCLEOTIDE SEQUENCE [LARGE SCALE GENOMIC DNA]</scope>
    <source>
        <strain evidence="5">H4X</strain>
    </source>
</reference>
<feature type="domain" description="CSD" evidence="3">
    <location>
        <begin position="1"/>
        <end position="63"/>
    </location>
</feature>
<sequence>MKTGKVKFFIESKGYGFITEDETNEDFFVHASGLNGVDIQQHDLVEFDTQEGKKGINAVNVKRI</sequence>
<dbReference type="Gene3D" id="2.40.50.140">
    <property type="entry name" value="Nucleic acid-binding proteins"/>
    <property type="match status" value="1"/>
</dbReference>
<dbReference type="Pfam" id="PF00313">
    <property type="entry name" value="CSD"/>
    <property type="match status" value="1"/>
</dbReference>
<evidence type="ECO:0000313" key="4">
    <source>
        <dbReference type="EMBL" id="RDV15583.1"/>
    </source>
</evidence>
<dbReference type="RefSeq" id="WP_115565178.1">
    <property type="nucleotide sequence ID" value="NZ_QRGR01000008.1"/>
</dbReference>
<dbReference type="PRINTS" id="PR00050">
    <property type="entry name" value="COLDSHOCK"/>
</dbReference>
<organism evidence="4 5">
    <name type="scientific">Pontibacter diazotrophicus</name>
    <dbReference type="NCBI Taxonomy" id="1400979"/>
    <lineage>
        <taxon>Bacteria</taxon>
        <taxon>Pseudomonadati</taxon>
        <taxon>Bacteroidota</taxon>
        <taxon>Cytophagia</taxon>
        <taxon>Cytophagales</taxon>
        <taxon>Hymenobacteraceae</taxon>
        <taxon>Pontibacter</taxon>
    </lineage>
</organism>
<dbReference type="InterPro" id="IPR012156">
    <property type="entry name" value="Cold_shock_CspA"/>
</dbReference>